<evidence type="ECO:0000313" key="4">
    <source>
        <dbReference type="EMBL" id="BBB32724.1"/>
    </source>
</evidence>
<keyword evidence="2" id="KW-0812">Transmembrane</keyword>
<evidence type="ECO:0000256" key="1">
    <source>
        <dbReference type="SAM" id="Coils"/>
    </source>
</evidence>
<feature type="transmembrane region" description="Helical" evidence="2">
    <location>
        <begin position="469"/>
        <end position="491"/>
    </location>
</feature>
<feature type="transmembrane region" description="Helical" evidence="2">
    <location>
        <begin position="554"/>
        <end position="573"/>
    </location>
</feature>
<evidence type="ECO:0000256" key="2">
    <source>
        <dbReference type="SAM" id="Phobius"/>
    </source>
</evidence>
<feature type="transmembrane region" description="Helical" evidence="2">
    <location>
        <begin position="436"/>
        <end position="457"/>
    </location>
</feature>
<dbReference type="InterPro" id="IPR000731">
    <property type="entry name" value="SSD"/>
</dbReference>
<dbReference type="Proteomes" id="UP000595564">
    <property type="component" value="Chromosome"/>
</dbReference>
<dbReference type="PRINTS" id="PR00702">
    <property type="entry name" value="ACRIFLAVINRP"/>
</dbReference>
<evidence type="ECO:0000259" key="3">
    <source>
        <dbReference type="PROSITE" id="PS50156"/>
    </source>
</evidence>
<feature type="transmembrane region" description="Helical" evidence="2">
    <location>
        <begin position="940"/>
        <end position="959"/>
    </location>
</feature>
<keyword evidence="5" id="KW-1185">Reference proteome</keyword>
<dbReference type="PANTHER" id="PTHR32063:SF0">
    <property type="entry name" value="SWARMING MOTILITY PROTEIN SWRC"/>
    <property type="match status" value="1"/>
</dbReference>
<organism evidence="4 5">
    <name type="scientific">Thermotomaculum hydrothermale</name>
    <dbReference type="NCBI Taxonomy" id="981385"/>
    <lineage>
        <taxon>Bacteria</taxon>
        <taxon>Pseudomonadati</taxon>
        <taxon>Acidobacteriota</taxon>
        <taxon>Holophagae</taxon>
        <taxon>Thermotomaculales</taxon>
        <taxon>Thermotomaculaceae</taxon>
        <taxon>Thermotomaculum</taxon>
    </lineage>
</organism>
<protein>
    <submittedName>
        <fullName evidence="4">Hydrophobic/amphiphilic exporter-1, HAE1 family</fullName>
    </submittedName>
</protein>
<evidence type="ECO:0000313" key="5">
    <source>
        <dbReference type="Proteomes" id="UP000595564"/>
    </source>
</evidence>
<dbReference type="InterPro" id="IPR001036">
    <property type="entry name" value="Acrflvin-R"/>
</dbReference>
<feature type="transmembrane region" description="Helical" evidence="2">
    <location>
        <begin position="1038"/>
        <end position="1057"/>
    </location>
</feature>
<sequence length="1104" mass="123873">MKNKTIFNITVTRPVAITMIILAVAVFGFVSYKQLKMNLMPNITYPTITIRTEMEGSAPEEIENNVTKRIEEALAVVNNLKRISSVSRTGVSDVILEFYWGTNINTAVQDIREKLDQVFLPEEAKKPVILRYDPTLDPICVFAITSDKMNLMDLRTFCDEQLKPALDKLKGVAAAKVRGGLEEEIRVEIDQKKLENLNLNINRINTRLANENINLAGGILREGSTEYIVRTVNQFKNLDEIRNLIIGRFNNADVRLKDIGTVKKTYKDREVITRVNGKECVLLEIYKEGGANIVQVANRVKKQLLSDKGKTVYSRFKGLINVSLLSDQSVFIKKAIDEVKSNAVIGGILAILVLFLFLKNLKSTFIVSLTIPLSIITTFALMNFFNVTLNIMSLGGIALGVGMLVDNAIVVLESIFRVSEQRGDSEESVVIGVQEVGTAVVASTLTTVAVFFPIVFIEGIAGQIFKDMSLTVVFALLASLVLALFFIPMVASRRFGLKADKKDLNVKQMLFTFYSVKSFAEDLSNAKGLKRYVFFLFILIKFIIYFILEIVGKVIVGIYLILLGIVFVSAKIYNFLDKNFLSKIVGGFNSGFSWFQKKFYPSILDWSLENKIAVLLIIILAFVITYFSFKSLDVELLPNMHQGEFSAVITMPIGTPVEEIDSRLLPFIKKISKIKEVKTVFVKSGVESDSYPKSYEGENIANVGIILKPSKNLIKTEEYVINRVRKVLADIPDAEVRIRFPELFTTKPPVQVEIHTYNLDELKKYTMLVYENIKDLPELKDVQTNIKPGNPEIEIRFDRDKLARLNLNVRDVADLVKNEILGNIPTKFVKEDRRIDIRVRLKDSIHKSINELKNLIINPGGQKPIPLKSVAKFSIQEGPGEIRRIDQQRVGLITANIQGIGLKNVTNKIERIVNNLNLPENVTVMMGGQQMEMEKSSSSLYLALLLSVFLVYIVMASQFESLIHPLIIMVTIPLALFGVGVTLYAFNIPLSVLVFIGMMMLAGIVVNNAIVLIDYINLLRSRGMALKEAIKEAGIVRLRPIFMTTLTTVLGLLPMVIGFGEGSEIRKPMAITVIAGLIFSTMLTLIVIPVIYHFVESFREKKEQ</sequence>
<dbReference type="InterPro" id="IPR027463">
    <property type="entry name" value="AcrB_DN_DC_subdom"/>
</dbReference>
<keyword evidence="2" id="KW-0472">Membrane</keyword>
<keyword evidence="1" id="KW-0175">Coiled coil</keyword>
<dbReference type="Gene3D" id="3.30.2090.10">
    <property type="entry name" value="Multidrug efflux transporter AcrB TolC docking domain, DN and DC subdomains"/>
    <property type="match status" value="2"/>
</dbReference>
<feature type="transmembrane region" description="Helical" evidence="2">
    <location>
        <begin position="12"/>
        <end position="32"/>
    </location>
</feature>
<feature type="domain" description="SSD" evidence="3">
    <location>
        <begin position="369"/>
        <end position="493"/>
    </location>
</feature>
<feature type="transmembrane region" description="Helical" evidence="2">
    <location>
        <begin position="612"/>
        <end position="629"/>
    </location>
</feature>
<dbReference type="KEGG" id="thyd:TTHT_1195"/>
<feature type="transmembrane region" description="Helical" evidence="2">
    <location>
        <begin position="341"/>
        <end position="358"/>
    </location>
</feature>
<feature type="transmembrane region" description="Helical" evidence="2">
    <location>
        <begin position="966"/>
        <end position="986"/>
    </location>
</feature>
<name>A0A7R6PHJ3_9BACT</name>
<feature type="transmembrane region" description="Helical" evidence="2">
    <location>
        <begin position="1069"/>
        <end position="1095"/>
    </location>
</feature>
<dbReference type="SUPFAM" id="SSF82693">
    <property type="entry name" value="Multidrug efflux transporter AcrB pore domain, PN1, PN2, PC1 and PC2 subdomains"/>
    <property type="match status" value="3"/>
</dbReference>
<reference evidence="4 5" key="1">
    <citation type="journal article" date="2012" name="Extremophiles">
        <title>Thermotomaculum hydrothermale gen. nov., sp. nov., a novel heterotrophic thermophile within the phylum Acidobacteria from a deep-sea hydrothermal vent chimney in the Southern Okinawa Trough.</title>
        <authorList>
            <person name="Izumi H."/>
            <person name="Nunoura T."/>
            <person name="Miyazaki M."/>
            <person name="Mino S."/>
            <person name="Toki T."/>
            <person name="Takai K."/>
            <person name="Sako Y."/>
            <person name="Sawabe T."/>
            <person name="Nakagawa S."/>
        </authorList>
    </citation>
    <scope>NUCLEOTIDE SEQUENCE [LARGE SCALE GENOMIC DNA]</scope>
    <source>
        <strain evidence="4 5">AC55</strain>
    </source>
</reference>
<feature type="transmembrane region" description="Helical" evidence="2">
    <location>
        <begin position="532"/>
        <end position="548"/>
    </location>
</feature>
<accession>A0A7R6PHJ3</accession>
<feature type="transmembrane region" description="Helical" evidence="2">
    <location>
        <begin position="365"/>
        <end position="385"/>
    </location>
</feature>
<feature type="transmembrane region" description="Helical" evidence="2">
    <location>
        <begin position="992"/>
        <end position="1017"/>
    </location>
</feature>
<dbReference type="Pfam" id="PF00873">
    <property type="entry name" value="ACR_tran"/>
    <property type="match status" value="2"/>
</dbReference>
<dbReference type="PROSITE" id="PS50156">
    <property type="entry name" value="SSD"/>
    <property type="match status" value="1"/>
</dbReference>
<dbReference type="RefSeq" id="WP_201327027.1">
    <property type="nucleotide sequence ID" value="NZ_AP017470.1"/>
</dbReference>
<dbReference type="EMBL" id="AP017470">
    <property type="protein sequence ID" value="BBB32724.1"/>
    <property type="molecule type" value="Genomic_DNA"/>
</dbReference>
<dbReference type="Gene3D" id="1.20.1640.10">
    <property type="entry name" value="Multidrug efflux transporter AcrB transmembrane domain"/>
    <property type="match status" value="2"/>
</dbReference>
<dbReference type="GO" id="GO:0005886">
    <property type="term" value="C:plasma membrane"/>
    <property type="evidence" value="ECO:0007669"/>
    <property type="project" value="TreeGrafter"/>
</dbReference>
<gene>
    <name evidence="4" type="ORF">TTHT_1195</name>
</gene>
<dbReference type="PANTHER" id="PTHR32063">
    <property type="match status" value="1"/>
</dbReference>
<dbReference type="Gene3D" id="3.30.70.1430">
    <property type="entry name" value="Multidrug efflux transporter AcrB pore domain"/>
    <property type="match status" value="1"/>
</dbReference>
<dbReference type="GO" id="GO:0042910">
    <property type="term" value="F:xenobiotic transmembrane transporter activity"/>
    <property type="evidence" value="ECO:0007669"/>
    <property type="project" value="TreeGrafter"/>
</dbReference>
<keyword evidence="2" id="KW-1133">Transmembrane helix</keyword>
<feature type="transmembrane region" description="Helical" evidence="2">
    <location>
        <begin position="391"/>
        <end position="416"/>
    </location>
</feature>
<dbReference type="SUPFAM" id="SSF82866">
    <property type="entry name" value="Multidrug efflux transporter AcrB transmembrane domain"/>
    <property type="match status" value="2"/>
</dbReference>
<proteinExistence type="predicted"/>
<feature type="coiled-coil region" evidence="1">
    <location>
        <begin position="187"/>
        <end position="214"/>
    </location>
</feature>
<dbReference type="SUPFAM" id="SSF82714">
    <property type="entry name" value="Multidrug efflux transporter AcrB TolC docking domain, DN and DC subdomains"/>
    <property type="match status" value="2"/>
</dbReference>
<dbReference type="AlphaFoldDB" id="A0A7R6PHJ3"/>